<name>A0A2U1Q7W5_ARTAN</name>
<dbReference type="InterPro" id="IPR027417">
    <property type="entry name" value="P-loop_NTPase"/>
</dbReference>
<dbReference type="Gene3D" id="3.40.50.300">
    <property type="entry name" value="P-loop containing nucleotide triphosphate hydrolases"/>
    <property type="match status" value="1"/>
</dbReference>
<reference evidence="2 3" key="1">
    <citation type="journal article" date="2018" name="Mol. Plant">
        <title>The genome of Artemisia annua provides insight into the evolution of Asteraceae family and artemisinin biosynthesis.</title>
        <authorList>
            <person name="Shen Q."/>
            <person name="Zhang L."/>
            <person name="Liao Z."/>
            <person name="Wang S."/>
            <person name="Yan T."/>
            <person name="Shi P."/>
            <person name="Liu M."/>
            <person name="Fu X."/>
            <person name="Pan Q."/>
            <person name="Wang Y."/>
            <person name="Lv Z."/>
            <person name="Lu X."/>
            <person name="Zhang F."/>
            <person name="Jiang W."/>
            <person name="Ma Y."/>
            <person name="Chen M."/>
            <person name="Hao X."/>
            <person name="Li L."/>
            <person name="Tang Y."/>
            <person name="Lv G."/>
            <person name="Zhou Y."/>
            <person name="Sun X."/>
            <person name="Brodelius P.E."/>
            <person name="Rose J.K.C."/>
            <person name="Tang K."/>
        </authorList>
    </citation>
    <scope>NUCLEOTIDE SEQUENCE [LARGE SCALE GENOMIC DNA]</scope>
    <source>
        <strain evidence="3">cv. Huhao1</strain>
        <tissue evidence="2">Leaf</tissue>
    </source>
</reference>
<dbReference type="SUPFAM" id="SSF52540">
    <property type="entry name" value="P-loop containing nucleoside triphosphate hydrolases"/>
    <property type="match status" value="1"/>
</dbReference>
<evidence type="ECO:0000259" key="1">
    <source>
        <dbReference type="Pfam" id="PF00004"/>
    </source>
</evidence>
<evidence type="ECO:0000313" key="2">
    <source>
        <dbReference type="EMBL" id="PWA94111.1"/>
    </source>
</evidence>
<dbReference type="InterPro" id="IPR003959">
    <property type="entry name" value="ATPase_AAA_core"/>
</dbReference>
<keyword evidence="3" id="KW-1185">Reference proteome</keyword>
<sequence length="103" mass="11426">MGDVDVEKVKGRITDAVCVLFFDELDSIATQRGSSLGDAGGAAERHLNQLLTKMDGMVVTVGRQLVRNLELQLLNDLGFSKIYVRCLQISEVVNSMKDLMDFY</sequence>
<dbReference type="InterPro" id="IPR029005">
    <property type="entry name" value="LIM-bd/SEUSS"/>
</dbReference>
<comment type="caution">
    <text evidence="2">The sequence shown here is derived from an EMBL/GenBank/DDBJ whole genome shotgun (WGS) entry which is preliminary data.</text>
</comment>
<dbReference type="STRING" id="35608.A0A2U1Q7W5"/>
<dbReference type="PANTHER" id="PTHR10378">
    <property type="entry name" value="LIM DOMAIN-BINDING PROTEIN"/>
    <property type="match status" value="1"/>
</dbReference>
<dbReference type="Pfam" id="PF01803">
    <property type="entry name" value="LIM_bind"/>
    <property type="match status" value="1"/>
</dbReference>
<feature type="domain" description="ATPase AAA-type core" evidence="1">
    <location>
        <begin position="15"/>
        <end position="58"/>
    </location>
</feature>
<dbReference type="GO" id="GO:0005524">
    <property type="term" value="F:ATP binding"/>
    <property type="evidence" value="ECO:0007669"/>
    <property type="project" value="InterPro"/>
</dbReference>
<evidence type="ECO:0000313" key="3">
    <source>
        <dbReference type="Proteomes" id="UP000245207"/>
    </source>
</evidence>
<dbReference type="AlphaFoldDB" id="A0A2U1Q7W5"/>
<accession>A0A2U1Q7W5</accession>
<protein>
    <recommendedName>
        <fullName evidence="1">ATPase AAA-type core domain-containing protein</fullName>
    </recommendedName>
</protein>
<dbReference type="GO" id="GO:0016887">
    <property type="term" value="F:ATP hydrolysis activity"/>
    <property type="evidence" value="ECO:0007669"/>
    <property type="project" value="InterPro"/>
</dbReference>
<dbReference type="OrthoDB" id="1731046at2759"/>
<dbReference type="EMBL" id="PKPP01000334">
    <property type="protein sequence ID" value="PWA94111.1"/>
    <property type="molecule type" value="Genomic_DNA"/>
</dbReference>
<proteinExistence type="predicted"/>
<dbReference type="Pfam" id="PF00004">
    <property type="entry name" value="AAA"/>
    <property type="match status" value="1"/>
</dbReference>
<dbReference type="Proteomes" id="UP000245207">
    <property type="component" value="Unassembled WGS sequence"/>
</dbReference>
<organism evidence="2 3">
    <name type="scientific">Artemisia annua</name>
    <name type="common">Sweet wormwood</name>
    <dbReference type="NCBI Taxonomy" id="35608"/>
    <lineage>
        <taxon>Eukaryota</taxon>
        <taxon>Viridiplantae</taxon>
        <taxon>Streptophyta</taxon>
        <taxon>Embryophyta</taxon>
        <taxon>Tracheophyta</taxon>
        <taxon>Spermatophyta</taxon>
        <taxon>Magnoliopsida</taxon>
        <taxon>eudicotyledons</taxon>
        <taxon>Gunneridae</taxon>
        <taxon>Pentapetalae</taxon>
        <taxon>asterids</taxon>
        <taxon>campanulids</taxon>
        <taxon>Asterales</taxon>
        <taxon>Asteraceae</taxon>
        <taxon>Asteroideae</taxon>
        <taxon>Anthemideae</taxon>
        <taxon>Artemisiinae</taxon>
        <taxon>Artemisia</taxon>
    </lineage>
</organism>
<gene>
    <name evidence="2" type="ORF">CTI12_AA063630</name>
</gene>